<keyword evidence="2" id="KW-0808">Transferase</keyword>
<proteinExistence type="predicted"/>
<dbReference type="AlphaFoldDB" id="A0A171DIC2"/>
<dbReference type="InterPro" id="IPR052729">
    <property type="entry name" value="Acyl/Acetyltrans_Enzymes"/>
</dbReference>
<dbReference type="EMBL" id="BDCX01000010">
    <property type="protein sequence ID" value="GAT68662.1"/>
    <property type="molecule type" value="Genomic_DNA"/>
</dbReference>
<dbReference type="SUPFAM" id="SSF55729">
    <property type="entry name" value="Acyl-CoA N-acyltransferases (Nat)"/>
    <property type="match status" value="1"/>
</dbReference>
<feature type="domain" description="N-acetyltransferase" evidence="1">
    <location>
        <begin position="18"/>
        <end position="162"/>
    </location>
</feature>
<dbReference type="Pfam" id="PF18014">
    <property type="entry name" value="Acetyltransf_18"/>
    <property type="match status" value="1"/>
</dbReference>
<keyword evidence="3" id="KW-1185">Reference proteome</keyword>
<organism evidence="2 3">
    <name type="scientific">Planomonospora sphaerica</name>
    <dbReference type="NCBI Taxonomy" id="161355"/>
    <lineage>
        <taxon>Bacteria</taxon>
        <taxon>Bacillati</taxon>
        <taxon>Actinomycetota</taxon>
        <taxon>Actinomycetes</taxon>
        <taxon>Streptosporangiales</taxon>
        <taxon>Streptosporangiaceae</taxon>
        <taxon>Planomonospora</taxon>
    </lineage>
</organism>
<dbReference type="Gene3D" id="3.40.630.30">
    <property type="match status" value="1"/>
</dbReference>
<dbReference type="PROSITE" id="PS51186">
    <property type="entry name" value="GNAT"/>
    <property type="match status" value="1"/>
</dbReference>
<gene>
    <name evidence="2" type="ORF">PS9374_04327</name>
</gene>
<name>A0A171DIC2_9ACTN</name>
<evidence type="ECO:0000259" key="1">
    <source>
        <dbReference type="PROSITE" id="PS51186"/>
    </source>
</evidence>
<dbReference type="PANTHER" id="PTHR47237:SF2">
    <property type="entry name" value="BLL4206 PROTEIN"/>
    <property type="match status" value="1"/>
</dbReference>
<dbReference type="InterPro" id="IPR041496">
    <property type="entry name" value="YitH/HolE_GNAT"/>
</dbReference>
<dbReference type="Gene3D" id="3.40.630.90">
    <property type="match status" value="1"/>
</dbReference>
<protein>
    <submittedName>
        <fullName evidence="2">N-acetyltransferase GCN5</fullName>
    </submittedName>
</protein>
<sequence length="291" mass="30922">MPGNYRTAAARGVHDRFMLIRELTSDDLDACLDLAESRRWGREERKWRFLLEGGEGYGITDPDGTLVATTVLTRYGSRTAAVSMVLVAERRERRGLAGRLVRHAVERAGGATVFLNATAMGRPLYERLGFRVTGAAAMHVGVFGGEAAGSSRAAAPEDLKAIADLDAEVAGADRSAMLERYADFAEELRVVEDGRGGIAGYAGRWRNVANTVVGPVIAADPGTARALIADLAARTPGPVRVEVADDRPELAAWLEARGVAAGMRTSDMVLGAGPLPGDRSRFFAPVMSALG</sequence>
<dbReference type="PANTHER" id="PTHR47237">
    <property type="entry name" value="SLL0310 PROTEIN"/>
    <property type="match status" value="1"/>
</dbReference>
<evidence type="ECO:0000313" key="2">
    <source>
        <dbReference type="EMBL" id="GAT68662.1"/>
    </source>
</evidence>
<dbReference type="InterPro" id="IPR000182">
    <property type="entry name" value="GNAT_dom"/>
</dbReference>
<dbReference type="STRING" id="161355.PS9374_04327"/>
<accession>A0A171DIC2</accession>
<dbReference type="InterPro" id="IPR016181">
    <property type="entry name" value="Acyl_CoA_acyltransferase"/>
</dbReference>
<dbReference type="Pfam" id="PF00583">
    <property type="entry name" value="Acetyltransf_1"/>
    <property type="match status" value="1"/>
</dbReference>
<evidence type="ECO:0000313" key="3">
    <source>
        <dbReference type="Proteomes" id="UP000077701"/>
    </source>
</evidence>
<comment type="caution">
    <text evidence="2">The sequence shown here is derived from an EMBL/GenBank/DDBJ whole genome shotgun (WGS) entry which is preliminary data.</text>
</comment>
<dbReference type="GO" id="GO:0016747">
    <property type="term" value="F:acyltransferase activity, transferring groups other than amino-acyl groups"/>
    <property type="evidence" value="ECO:0007669"/>
    <property type="project" value="InterPro"/>
</dbReference>
<reference evidence="3" key="2">
    <citation type="submission" date="2016-04" db="EMBL/GenBank/DDBJ databases">
        <title>Planomonospora sphaerica JCM9374 whole genome shotgun sequence.</title>
        <authorList>
            <person name="Suzuki T."/>
            <person name="Dohra H."/>
            <person name="Kodani S."/>
        </authorList>
    </citation>
    <scope>NUCLEOTIDE SEQUENCE [LARGE SCALE GENOMIC DNA]</scope>
    <source>
        <strain evidence="3">JCM 9374</strain>
    </source>
</reference>
<reference evidence="2 3" key="1">
    <citation type="journal article" date="2016" name="Genome Announc.">
        <title>Draft Genome Sequence of Planomonospora sphaerica JCM9374, a Rare Actinomycete.</title>
        <authorList>
            <person name="Dohra H."/>
            <person name="Suzuki T."/>
            <person name="Inoue Y."/>
            <person name="Kodani S."/>
        </authorList>
    </citation>
    <scope>NUCLEOTIDE SEQUENCE [LARGE SCALE GENOMIC DNA]</scope>
    <source>
        <strain evidence="2 3">JCM 9374</strain>
    </source>
</reference>
<dbReference type="Proteomes" id="UP000077701">
    <property type="component" value="Unassembled WGS sequence"/>
</dbReference>